<evidence type="ECO:0000313" key="2">
    <source>
        <dbReference type="Proteomes" id="UP000034894"/>
    </source>
</evidence>
<reference evidence="1 2" key="1">
    <citation type="journal article" date="2015" name="Nature">
        <title>rRNA introns, odd ribosomes, and small enigmatic genomes across a large radiation of phyla.</title>
        <authorList>
            <person name="Brown C.T."/>
            <person name="Hug L.A."/>
            <person name="Thomas B.C."/>
            <person name="Sharon I."/>
            <person name="Castelle C.J."/>
            <person name="Singh A."/>
            <person name="Wilkins M.J."/>
            <person name="Williams K.H."/>
            <person name="Banfield J.F."/>
        </authorList>
    </citation>
    <scope>NUCLEOTIDE SEQUENCE [LARGE SCALE GENOMIC DNA]</scope>
</reference>
<dbReference type="STRING" id="1618443.UV73_C0010G0060"/>
<comment type="caution">
    <text evidence="1">The sequence shown here is derived from an EMBL/GenBank/DDBJ whole genome shotgun (WGS) entry which is preliminary data.</text>
</comment>
<name>A0A0G1DEY8_9BACT</name>
<proteinExistence type="predicted"/>
<evidence type="ECO:0000313" key="1">
    <source>
        <dbReference type="EMBL" id="KKS96475.1"/>
    </source>
</evidence>
<dbReference type="AlphaFoldDB" id="A0A0G1DEY8"/>
<dbReference type="Proteomes" id="UP000034894">
    <property type="component" value="Unassembled WGS sequence"/>
</dbReference>
<sequence length="212" mass="22558">MKNKALLAVLVTVLIGGAAVYFAFSNRSNPAGGSQSEIQTGQSVTETGSTQKSLKELFLSGVSQECSFSDENGSEGSVRVAQGKSRGDFSAVAGGKKMQSHMIVDGQTSYMWLDGQTTGFKMSIDSTAQADNGQTQGNVDVNKKVDFRCQPWRTDNSVFNLPAGINFTDLGDFQPPITNAEGAVNTRNQQCAACNYLQGEAKSQCLVSLNCN</sequence>
<dbReference type="EMBL" id="LCFP01000010">
    <property type="protein sequence ID" value="KKS96475.1"/>
    <property type="molecule type" value="Genomic_DNA"/>
</dbReference>
<organism evidence="1 2">
    <name type="scientific">Candidatus Gottesmanbacteria bacterium GW2011_GWA2_43_14</name>
    <dbReference type="NCBI Taxonomy" id="1618443"/>
    <lineage>
        <taxon>Bacteria</taxon>
        <taxon>Candidatus Gottesmaniibacteriota</taxon>
    </lineage>
</organism>
<protein>
    <submittedName>
        <fullName evidence="1">Uncharacterized protein</fullName>
    </submittedName>
</protein>
<gene>
    <name evidence="1" type="ORF">UV73_C0010G0060</name>
</gene>
<accession>A0A0G1DEY8</accession>